<dbReference type="EMBL" id="CAUYUJ010018402">
    <property type="protein sequence ID" value="CAK0883333.1"/>
    <property type="molecule type" value="Genomic_DNA"/>
</dbReference>
<feature type="non-terminal residue" evidence="1">
    <location>
        <position position="84"/>
    </location>
</feature>
<proteinExistence type="predicted"/>
<protein>
    <recommendedName>
        <fullName evidence="3">Amine oxidase</fullName>
    </recommendedName>
</protein>
<dbReference type="Proteomes" id="UP001189429">
    <property type="component" value="Unassembled WGS sequence"/>
</dbReference>
<accession>A0ABN9WEQ5</accession>
<feature type="non-terminal residue" evidence="1">
    <location>
        <position position="1"/>
    </location>
</feature>
<sequence length="84" mass="9268">VFGITFWLNPPTAKSPIAGAFPEIAWSVKDMAKAEQANMAVITDLHHWWVDKDGFVSVTDLSFKDDDADSDDGYTMAAFDITIT</sequence>
<keyword evidence="2" id="KW-1185">Reference proteome</keyword>
<evidence type="ECO:0000313" key="1">
    <source>
        <dbReference type="EMBL" id="CAK0883333.1"/>
    </source>
</evidence>
<evidence type="ECO:0008006" key="3">
    <source>
        <dbReference type="Google" id="ProtNLM"/>
    </source>
</evidence>
<gene>
    <name evidence="1" type="ORF">PCOR1329_LOCUS65577</name>
</gene>
<organism evidence="1 2">
    <name type="scientific">Prorocentrum cordatum</name>
    <dbReference type="NCBI Taxonomy" id="2364126"/>
    <lineage>
        <taxon>Eukaryota</taxon>
        <taxon>Sar</taxon>
        <taxon>Alveolata</taxon>
        <taxon>Dinophyceae</taxon>
        <taxon>Prorocentrales</taxon>
        <taxon>Prorocentraceae</taxon>
        <taxon>Prorocentrum</taxon>
    </lineage>
</organism>
<name>A0ABN9WEQ5_9DINO</name>
<reference evidence="1" key="1">
    <citation type="submission" date="2023-10" db="EMBL/GenBank/DDBJ databases">
        <authorList>
            <person name="Chen Y."/>
            <person name="Shah S."/>
            <person name="Dougan E. K."/>
            <person name="Thang M."/>
            <person name="Chan C."/>
        </authorList>
    </citation>
    <scope>NUCLEOTIDE SEQUENCE [LARGE SCALE GENOMIC DNA]</scope>
</reference>
<comment type="caution">
    <text evidence="1">The sequence shown here is derived from an EMBL/GenBank/DDBJ whole genome shotgun (WGS) entry which is preliminary data.</text>
</comment>
<evidence type="ECO:0000313" key="2">
    <source>
        <dbReference type="Proteomes" id="UP001189429"/>
    </source>
</evidence>